<gene>
    <name evidence="1" type="ORF">D1B32_10765</name>
</gene>
<dbReference type="Proteomes" id="UP000285456">
    <property type="component" value="Unassembled WGS sequence"/>
</dbReference>
<evidence type="ECO:0000313" key="1">
    <source>
        <dbReference type="EMBL" id="RHW32239.1"/>
    </source>
</evidence>
<sequence length="207" mass="24331">MRDINKHIHNFEESALNLLVDLRMGDGFNEKAYEKVVEMLTLFKMEYKGVSSIPKEVATMMVELYGELYNFSLNYAGEESEQILKAAKNIKIVIEKCLEETGEAELQENQTFTKLVRYINEDGYFFEKLRSGKGLDEQQFEKIYQELESSLKEVHSWDALPKAFVAILINFYEMDLFVYVYQNEFHQEEEADKIYDAYERVFELIAG</sequence>
<evidence type="ECO:0000313" key="2">
    <source>
        <dbReference type="Proteomes" id="UP000285456"/>
    </source>
</evidence>
<keyword evidence="2" id="KW-1185">Reference proteome</keyword>
<dbReference type="AlphaFoldDB" id="A0A417YHB7"/>
<protein>
    <submittedName>
        <fullName evidence="1">Uncharacterized protein</fullName>
    </submittedName>
</protein>
<reference evidence="1 2" key="1">
    <citation type="journal article" date="2007" name="Int. J. Syst. Evol. Microbiol.">
        <title>Oceanobacillus profundus sp. nov., isolated from a deep-sea sediment core.</title>
        <authorList>
            <person name="Kim Y.G."/>
            <person name="Choi D.H."/>
            <person name="Hyun S."/>
            <person name="Cho B.C."/>
        </authorList>
    </citation>
    <scope>NUCLEOTIDE SEQUENCE [LARGE SCALE GENOMIC DNA]</scope>
    <source>
        <strain evidence="1 2">DSM 18246</strain>
    </source>
</reference>
<name>A0A417YHB7_9BACI</name>
<dbReference type="OrthoDB" id="2830663at2"/>
<accession>A0A417YHB7</accession>
<comment type="caution">
    <text evidence="1">The sequence shown here is derived from an EMBL/GenBank/DDBJ whole genome shotgun (WGS) entry which is preliminary data.</text>
</comment>
<organism evidence="1 2">
    <name type="scientific">Oceanobacillus profundus</name>
    <dbReference type="NCBI Taxonomy" id="372463"/>
    <lineage>
        <taxon>Bacteria</taxon>
        <taxon>Bacillati</taxon>
        <taxon>Bacillota</taxon>
        <taxon>Bacilli</taxon>
        <taxon>Bacillales</taxon>
        <taxon>Bacillaceae</taxon>
        <taxon>Oceanobacillus</taxon>
    </lineage>
</organism>
<proteinExistence type="predicted"/>
<dbReference type="RefSeq" id="WP_095313998.1">
    <property type="nucleotide sequence ID" value="NZ_JAMAWL010000004.1"/>
</dbReference>
<dbReference type="EMBL" id="QWEH01000006">
    <property type="protein sequence ID" value="RHW32239.1"/>
    <property type="molecule type" value="Genomic_DNA"/>
</dbReference>